<evidence type="ECO:0000313" key="2">
    <source>
        <dbReference type="EMBL" id="UGS36694.1"/>
    </source>
</evidence>
<reference evidence="2" key="1">
    <citation type="journal article" date="2022" name="Int. J. Syst. Evol. Microbiol.">
        <title>Pseudomonas aegrilactucae sp. nov. and Pseudomonas morbosilactucae sp. nov., pathogens causing bacterial rot of lettuce in Japan.</title>
        <authorList>
            <person name="Sawada H."/>
            <person name="Fujikawa T."/>
            <person name="Satou M."/>
        </authorList>
    </citation>
    <scope>NUCLEOTIDE SEQUENCE</scope>
    <source>
        <strain evidence="2">0166_1</strain>
    </source>
</reference>
<dbReference type="EMBL" id="CP087164">
    <property type="protein sequence ID" value="UGS36694.1"/>
    <property type="molecule type" value="Genomic_DNA"/>
</dbReference>
<dbReference type="RefSeq" id="WP_259310761.1">
    <property type="nucleotide sequence ID" value="NZ_CP087164.1"/>
</dbReference>
<dbReference type="GO" id="GO:0003677">
    <property type="term" value="F:DNA binding"/>
    <property type="evidence" value="ECO:0007669"/>
    <property type="project" value="UniProtKB-KW"/>
</dbReference>
<dbReference type="SUPFAM" id="SSF46785">
    <property type="entry name" value="Winged helix' DNA-binding domain"/>
    <property type="match status" value="1"/>
</dbReference>
<dbReference type="Gene3D" id="1.10.10.10">
    <property type="entry name" value="Winged helix-like DNA-binding domain superfamily/Winged helix DNA-binding domain"/>
    <property type="match status" value="1"/>
</dbReference>
<dbReference type="GO" id="GO:0003700">
    <property type="term" value="F:DNA-binding transcription factor activity"/>
    <property type="evidence" value="ECO:0007669"/>
    <property type="project" value="TreeGrafter"/>
</dbReference>
<dbReference type="InterPro" id="IPR036390">
    <property type="entry name" value="WH_DNA-bd_sf"/>
</dbReference>
<evidence type="ECO:0000256" key="1">
    <source>
        <dbReference type="ARBA" id="ARBA00023125"/>
    </source>
</evidence>
<dbReference type="NCBIfam" id="TIGR00738">
    <property type="entry name" value="rrf2_super"/>
    <property type="match status" value="1"/>
</dbReference>
<dbReference type="InterPro" id="IPR036388">
    <property type="entry name" value="WH-like_DNA-bd_sf"/>
</dbReference>
<evidence type="ECO:0000313" key="3">
    <source>
        <dbReference type="Proteomes" id="UP001162834"/>
    </source>
</evidence>
<sequence length="154" mass="16767">MIFTTKAEYGVRLLVELGRQGIDSPVSLKAIAEAENLPLGYLEHVVALLRKADLVESTRGARGGYRLARSAESITMDEVVVALEGSIAPMDCFFDEAESRVSCSHLNDHGSGCATKLLWTRVQGSVVDALRRTTLAELVVFGPARERELTPLTH</sequence>
<dbReference type="PANTHER" id="PTHR33221">
    <property type="entry name" value="WINGED HELIX-TURN-HELIX TRANSCRIPTIONAL REGULATOR, RRF2 FAMILY"/>
    <property type="match status" value="1"/>
</dbReference>
<name>A0A9E6XY98_9ACTN</name>
<keyword evidence="3" id="KW-1185">Reference proteome</keyword>
<protein>
    <submittedName>
        <fullName evidence="2">HTH-type transcriptional regulator CymR</fullName>
    </submittedName>
</protein>
<dbReference type="PANTHER" id="PTHR33221:SF5">
    <property type="entry name" value="HTH-TYPE TRANSCRIPTIONAL REGULATOR ISCR"/>
    <property type="match status" value="1"/>
</dbReference>
<dbReference type="KEGG" id="sbae:DSM104329_03103"/>
<dbReference type="AlphaFoldDB" id="A0A9E6XY98"/>
<proteinExistence type="predicted"/>
<dbReference type="GO" id="GO:0005829">
    <property type="term" value="C:cytosol"/>
    <property type="evidence" value="ECO:0007669"/>
    <property type="project" value="TreeGrafter"/>
</dbReference>
<gene>
    <name evidence="2" type="primary">cymR_2</name>
    <name evidence="2" type="ORF">DSM104329_03103</name>
</gene>
<organism evidence="2 3">
    <name type="scientific">Capillimicrobium parvum</name>
    <dbReference type="NCBI Taxonomy" id="2884022"/>
    <lineage>
        <taxon>Bacteria</taxon>
        <taxon>Bacillati</taxon>
        <taxon>Actinomycetota</taxon>
        <taxon>Thermoleophilia</taxon>
        <taxon>Solirubrobacterales</taxon>
        <taxon>Capillimicrobiaceae</taxon>
        <taxon>Capillimicrobium</taxon>
    </lineage>
</organism>
<dbReference type="Proteomes" id="UP001162834">
    <property type="component" value="Chromosome"/>
</dbReference>
<dbReference type="InterPro" id="IPR000944">
    <property type="entry name" value="Tscrpt_reg_Rrf2"/>
</dbReference>
<accession>A0A9E6XY98</accession>
<dbReference type="PROSITE" id="PS51197">
    <property type="entry name" value="HTH_RRF2_2"/>
    <property type="match status" value="1"/>
</dbReference>
<dbReference type="Pfam" id="PF02082">
    <property type="entry name" value="Rrf2"/>
    <property type="match status" value="1"/>
</dbReference>
<keyword evidence="1" id="KW-0238">DNA-binding</keyword>